<evidence type="ECO:0000256" key="10">
    <source>
        <dbReference type="ARBA" id="ARBA00047785"/>
    </source>
</evidence>
<dbReference type="Gene3D" id="3.40.630.30">
    <property type="match status" value="1"/>
</dbReference>
<evidence type="ECO:0000256" key="6">
    <source>
        <dbReference type="ARBA" id="ARBA00038095"/>
    </source>
</evidence>
<dbReference type="OrthoDB" id="9787072at2"/>
<dbReference type="GO" id="GO:0043810">
    <property type="term" value="F:ornithine-acyl [acyl carrier protein] N-acyltransferase activity"/>
    <property type="evidence" value="ECO:0007669"/>
    <property type="project" value="UniProtKB-EC"/>
</dbReference>
<reference evidence="12" key="1">
    <citation type="submission" date="2016-10" db="EMBL/GenBank/DDBJ databases">
        <authorList>
            <person name="Varghese N."/>
            <person name="Submissions S."/>
        </authorList>
    </citation>
    <scope>NUCLEOTIDE SEQUENCE [LARGE SCALE GENOMIC DNA]</scope>
    <source>
        <strain evidence="12">DSM 16477</strain>
    </source>
</reference>
<keyword evidence="12" id="KW-1185">Reference proteome</keyword>
<evidence type="ECO:0000313" key="12">
    <source>
        <dbReference type="Proteomes" id="UP000199399"/>
    </source>
</evidence>
<evidence type="ECO:0000256" key="8">
    <source>
        <dbReference type="ARBA" id="ARBA00039866"/>
    </source>
</evidence>
<evidence type="ECO:0000256" key="2">
    <source>
        <dbReference type="ARBA" id="ARBA00022516"/>
    </source>
</evidence>
<dbReference type="GO" id="GO:0006629">
    <property type="term" value="P:lipid metabolic process"/>
    <property type="evidence" value="ECO:0007669"/>
    <property type="project" value="UniProtKB-KW"/>
</dbReference>
<keyword evidence="3" id="KW-0808">Transferase</keyword>
<sequence length="247" mass="26906">MTEPHSGRYLVRGAETPSDLARVRALRALCFGNATLHEADPFDTAARQFLIEPREGAEPVCSFRLTAFDASNLHRSYSAQFYDLSALDRFPGAMLELGRFCVHPDWHDPDILRLAWGRLAGEVDALKAELLFGCSSFAGIAAETYCNAFALLNARHLAPEAWRPGVKAPEVVRFAALPSSDPRAGLQALPPLLRSYLAMGGWVSDHAVVDRAMNTLHVFTGLEIAAIPAGRKRLLRALAAPKHAAGH</sequence>
<dbReference type="InterPro" id="IPR016181">
    <property type="entry name" value="Acyl_CoA_acyltransferase"/>
</dbReference>
<dbReference type="EC" id="2.3.2.30" evidence="7"/>
<evidence type="ECO:0000313" key="11">
    <source>
        <dbReference type="EMBL" id="SDF98681.1"/>
    </source>
</evidence>
<comment type="catalytic activity">
    <reaction evidence="10">
        <text>a (3R)-hydroxyacyl-[ACP] + L-ornithine = a lyso-ornithine lipid + holo-[ACP] + H(+)</text>
        <dbReference type="Rhea" id="RHEA:20633"/>
        <dbReference type="Rhea" id="RHEA-COMP:9685"/>
        <dbReference type="Rhea" id="RHEA-COMP:9945"/>
        <dbReference type="ChEBI" id="CHEBI:15378"/>
        <dbReference type="ChEBI" id="CHEBI:46911"/>
        <dbReference type="ChEBI" id="CHEBI:64479"/>
        <dbReference type="ChEBI" id="CHEBI:78827"/>
        <dbReference type="ChEBI" id="CHEBI:138482"/>
        <dbReference type="EC" id="2.3.2.30"/>
    </reaction>
    <physiologicalReaction direction="left-to-right" evidence="10">
        <dbReference type="Rhea" id="RHEA:20634"/>
    </physiologicalReaction>
</comment>
<evidence type="ECO:0000256" key="5">
    <source>
        <dbReference type="ARBA" id="ARBA00023315"/>
    </source>
</evidence>
<dbReference type="PANTHER" id="PTHR37323:SF1">
    <property type="entry name" value="L-ORNITHINE N(ALPHA)-ACYLTRANSFERASE"/>
    <property type="match status" value="1"/>
</dbReference>
<keyword evidence="5" id="KW-0012">Acyltransferase</keyword>
<dbReference type="Pfam" id="PF13444">
    <property type="entry name" value="Acetyltransf_5"/>
    <property type="match status" value="1"/>
</dbReference>
<dbReference type="STRING" id="218672.SAMN04489759_10487"/>
<accession>A0A1G7QJG8</accession>
<evidence type="ECO:0000256" key="1">
    <source>
        <dbReference type="ARBA" id="ARBA00005189"/>
    </source>
</evidence>
<proteinExistence type="inferred from homology"/>
<comment type="similarity">
    <text evidence="6">Belongs to the acetyltransferase family. OlsB subfamily.</text>
</comment>
<evidence type="ECO:0000256" key="4">
    <source>
        <dbReference type="ARBA" id="ARBA00023098"/>
    </source>
</evidence>
<evidence type="ECO:0000256" key="3">
    <source>
        <dbReference type="ARBA" id="ARBA00022679"/>
    </source>
</evidence>
<comment type="pathway">
    <text evidence="1">Lipid metabolism.</text>
</comment>
<organism evidence="11 12">
    <name type="scientific">Sulfitobacter delicatus</name>
    <dbReference type="NCBI Taxonomy" id="218672"/>
    <lineage>
        <taxon>Bacteria</taxon>
        <taxon>Pseudomonadati</taxon>
        <taxon>Pseudomonadota</taxon>
        <taxon>Alphaproteobacteria</taxon>
        <taxon>Rhodobacterales</taxon>
        <taxon>Roseobacteraceae</taxon>
        <taxon>Sulfitobacter</taxon>
    </lineage>
</organism>
<gene>
    <name evidence="11" type="ORF">SAMN04489759_10487</name>
</gene>
<evidence type="ECO:0000256" key="9">
    <source>
        <dbReference type="ARBA" id="ARBA00045724"/>
    </source>
</evidence>
<protein>
    <recommendedName>
        <fullName evidence="8">L-ornithine N(alpha)-acyltransferase</fullName>
        <ecNumber evidence="7">2.3.2.30</ecNumber>
    </recommendedName>
</protein>
<dbReference type="AlphaFoldDB" id="A0A1G7QJG8"/>
<dbReference type="Proteomes" id="UP000199399">
    <property type="component" value="Unassembled WGS sequence"/>
</dbReference>
<dbReference type="InterPro" id="IPR052351">
    <property type="entry name" value="Ornithine_N-alpha-AT"/>
</dbReference>
<dbReference type="SUPFAM" id="SSF55729">
    <property type="entry name" value="Acyl-CoA N-acyltransferases (Nat)"/>
    <property type="match status" value="1"/>
</dbReference>
<comment type="function">
    <text evidence="9">Catalyzes the first step in the biosynthesis of ornithine lipids, which are phosphorus-free membrane lipids. Catalyzes the 3-hydroxyacyl-acyl carrier protein-dependent acylation of ornithine to form lyso-ornithine lipid (LOL).</text>
</comment>
<dbReference type="PANTHER" id="PTHR37323">
    <property type="entry name" value="GCN5-RELATED N-ACETYLTRANSFERASE"/>
    <property type="match status" value="1"/>
</dbReference>
<name>A0A1G7QJG8_9RHOB</name>
<evidence type="ECO:0000256" key="7">
    <source>
        <dbReference type="ARBA" id="ARBA00039058"/>
    </source>
</evidence>
<keyword evidence="2" id="KW-0444">Lipid biosynthesis</keyword>
<keyword evidence="4" id="KW-0443">Lipid metabolism</keyword>
<dbReference type="RefSeq" id="WP_093741396.1">
    <property type="nucleotide sequence ID" value="NZ_FNBP01000004.1"/>
</dbReference>
<dbReference type="EMBL" id="FNBP01000004">
    <property type="protein sequence ID" value="SDF98681.1"/>
    <property type="molecule type" value="Genomic_DNA"/>
</dbReference>